<dbReference type="PANTHER" id="PTHR44757:SF2">
    <property type="entry name" value="BIOFILM ARCHITECTURE MAINTENANCE PROTEIN MBAA"/>
    <property type="match status" value="1"/>
</dbReference>
<feature type="domain" description="PAC" evidence="3">
    <location>
        <begin position="345"/>
        <end position="399"/>
    </location>
</feature>
<proteinExistence type="predicted"/>
<dbReference type="SMART" id="SM00091">
    <property type="entry name" value="PAS"/>
    <property type="match status" value="1"/>
</dbReference>
<keyword evidence="1" id="KW-0472">Membrane</keyword>
<dbReference type="InterPro" id="IPR043128">
    <property type="entry name" value="Rev_trsase/Diguanyl_cyclase"/>
</dbReference>
<feature type="domain" description="EAL" evidence="4">
    <location>
        <begin position="571"/>
        <end position="825"/>
    </location>
</feature>
<dbReference type="InterPro" id="IPR001633">
    <property type="entry name" value="EAL_dom"/>
</dbReference>
<dbReference type="SUPFAM" id="SSF55073">
    <property type="entry name" value="Nucleotide cyclase"/>
    <property type="match status" value="1"/>
</dbReference>
<feature type="transmembrane region" description="Helical" evidence="1">
    <location>
        <begin position="245"/>
        <end position="264"/>
    </location>
</feature>
<dbReference type="EMBL" id="JBHTMN010000009">
    <property type="protein sequence ID" value="MFD1383465.1"/>
    <property type="molecule type" value="Genomic_DNA"/>
</dbReference>
<dbReference type="InterPro" id="IPR013767">
    <property type="entry name" value="PAS_fold"/>
</dbReference>
<evidence type="ECO:0000259" key="2">
    <source>
        <dbReference type="PROSITE" id="PS50112"/>
    </source>
</evidence>
<dbReference type="InterPro" id="IPR001610">
    <property type="entry name" value="PAC"/>
</dbReference>
<dbReference type="NCBIfam" id="TIGR00229">
    <property type="entry name" value="sensory_box"/>
    <property type="match status" value="1"/>
</dbReference>
<dbReference type="PROSITE" id="PS50112">
    <property type="entry name" value="PAS"/>
    <property type="match status" value="1"/>
</dbReference>
<dbReference type="Pfam" id="PF00563">
    <property type="entry name" value="EAL"/>
    <property type="match status" value="1"/>
</dbReference>
<feature type="domain" description="PAS" evidence="2">
    <location>
        <begin position="274"/>
        <end position="316"/>
    </location>
</feature>
<dbReference type="PROSITE" id="PS50113">
    <property type="entry name" value="PAC"/>
    <property type="match status" value="1"/>
</dbReference>
<dbReference type="CDD" id="cd01948">
    <property type="entry name" value="EAL"/>
    <property type="match status" value="1"/>
</dbReference>
<evidence type="ECO:0000259" key="3">
    <source>
        <dbReference type="PROSITE" id="PS50113"/>
    </source>
</evidence>
<dbReference type="InterPro" id="IPR052155">
    <property type="entry name" value="Biofilm_reg_signaling"/>
</dbReference>
<protein>
    <submittedName>
        <fullName evidence="6">Bifunctional diguanylate cyclase/phosphodiesterase</fullName>
    </submittedName>
</protein>
<dbReference type="SUPFAM" id="SSF141868">
    <property type="entry name" value="EAL domain-like"/>
    <property type="match status" value="1"/>
</dbReference>
<dbReference type="Pfam" id="PF00990">
    <property type="entry name" value="GGDEF"/>
    <property type="match status" value="1"/>
</dbReference>
<evidence type="ECO:0000256" key="1">
    <source>
        <dbReference type="SAM" id="Phobius"/>
    </source>
</evidence>
<dbReference type="SMART" id="SM00267">
    <property type="entry name" value="GGDEF"/>
    <property type="match status" value="1"/>
</dbReference>
<dbReference type="CDD" id="cd01949">
    <property type="entry name" value="GGDEF"/>
    <property type="match status" value="1"/>
</dbReference>
<dbReference type="Gene3D" id="3.30.450.20">
    <property type="entry name" value="PAS domain"/>
    <property type="match status" value="1"/>
</dbReference>
<accession>A0ABW4AZS2</accession>
<evidence type="ECO:0000259" key="5">
    <source>
        <dbReference type="PROSITE" id="PS50887"/>
    </source>
</evidence>
<dbReference type="InterPro" id="IPR029787">
    <property type="entry name" value="Nucleotide_cyclase"/>
</dbReference>
<dbReference type="SMART" id="SM00052">
    <property type="entry name" value="EAL"/>
    <property type="match status" value="1"/>
</dbReference>
<evidence type="ECO:0000313" key="7">
    <source>
        <dbReference type="Proteomes" id="UP001597059"/>
    </source>
</evidence>
<dbReference type="CDD" id="cd00130">
    <property type="entry name" value="PAS"/>
    <property type="match status" value="1"/>
</dbReference>
<dbReference type="SMART" id="SM00086">
    <property type="entry name" value="PAC"/>
    <property type="match status" value="1"/>
</dbReference>
<sequence length="834" mass="94216">MLLVILMMAVGLQKMLERGHERALAEQSETSSSLAFALEDSTVRSVQAVIGALETIAENAGERSATLDTIKSRFLRGMPQLRYIDIVPLDEAGACTRRLSNTEVLFLPAQSGRFWGDSADIQGLTYWPICVPYRIQNEIAGYVIGSVNLNYYTGLFQAVSNNQRQVALYLFSGEKVVGEGDANMSPVLRERLLERSWGELRSHDTQGEYLESYRGASFYPLIISIRSYNQDALDNWLHDARLVRSIFSVLAILLFMMLAMYLMFKHHRDKVQGDNHLLSMAIRSAANAIFITDPKGRIEWVNEAFTTLTGYRLAEVRHRTPRILNSGFHDKPFFTQLWQTISNGQNWRNELVNRHKSGQFITVEQTVTPILDNKGDITHFIAVHEDVTARKEVEQQVLYMARHDDLTGLTNRRYFEQCLEDRVVDRQHGQIALLFIDLDRFKDINDTLGHEAGDVLLKRVANTLSRLMPDETLLSRLGGDEFALFLHPVGSEAQIHSLAKNIVSALATPFEFKGTTFAVSCSVGVAMSDIDCIDASSLLRQADLAMYRAKHAGKNTYRFFDETMDERMQRRVAIQQYVEEALQDPKQLMLYYQPQLEGAQQSISGVEVLLRWQRQGEWLSPAEFIPILEDSGQIVELGRWVMESALVQMADWLHRGVYVGELSINLSAVQLSSSDVALELIQLMEYYDIPSSRVAVEFTETTLMVRSAQLTRNLATLRAHQIKIAVDDFGTGYCSLSYLRELEANYLKIDQSFVKGIGEIESDECIVSATIAMAKGLNMHVIAEGVETQQQAQYLVQHGCDFLQGYGFAHPMPAEALETWLIKHAQHKGLSKAQ</sequence>
<dbReference type="Proteomes" id="UP001597059">
    <property type="component" value="Unassembled WGS sequence"/>
</dbReference>
<dbReference type="PANTHER" id="PTHR44757">
    <property type="entry name" value="DIGUANYLATE CYCLASE DGCP"/>
    <property type="match status" value="1"/>
</dbReference>
<dbReference type="Pfam" id="PF00989">
    <property type="entry name" value="PAS"/>
    <property type="match status" value="1"/>
</dbReference>
<name>A0ABW4AZS2_9GAMM</name>
<evidence type="ECO:0000313" key="6">
    <source>
        <dbReference type="EMBL" id="MFD1383465.1"/>
    </source>
</evidence>
<dbReference type="Gene3D" id="3.20.20.450">
    <property type="entry name" value="EAL domain"/>
    <property type="match status" value="1"/>
</dbReference>
<organism evidence="6 7">
    <name type="scientific">Rhodanobacter aciditrophus</name>
    <dbReference type="NCBI Taxonomy" id="1623218"/>
    <lineage>
        <taxon>Bacteria</taxon>
        <taxon>Pseudomonadati</taxon>
        <taxon>Pseudomonadota</taxon>
        <taxon>Gammaproteobacteria</taxon>
        <taxon>Lysobacterales</taxon>
        <taxon>Rhodanobacteraceae</taxon>
        <taxon>Rhodanobacter</taxon>
    </lineage>
</organism>
<dbReference type="RefSeq" id="WP_377366758.1">
    <property type="nucleotide sequence ID" value="NZ_JBHTMN010000009.1"/>
</dbReference>
<dbReference type="InterPro" id="IPR000014">
    <property type="entry name" value="PAS"/>
</dbReference>
<dbReference type="InterPro" id="IPR035919">
    <property type="entry name" value="EAL_sf"/>
</dbReference>
<dbReference type="PROSITE" id="PS50887">
    <property type="entry name" value="GGDEF"/>
    <property type="match status" value="1"/>
</dbReference>
<dbReference type="InterPro" id="IPR000160">
    <property type="entry name" value="GGDEF_dom"/>
</dbReference>
<dbReference type="NCBIfam" id="TIGR00254">
    <property type="entry name" value="GGDEF"/>
    <property type="match status" value="1"/>
</dbReference>
<keyword evidence="7" id="KW-1185">Reference proteome</keyword>
<comment type="caution">
    <text evidence="6">The sequence shown here is derived from an EMBL/GenBank/DDBJ whole genome shotgun (WGS) entry which is preliminary data.</text>
</comment>
<keyword evidence="1" id="KW-1133">Transmembrane helix</keyword>
<gene>
    <name evidence="6" type="ORF">ACFQ45_08815</name>
</gene>
<dbReference type="Gene3D" id="3.30.70.270">
    <property type="match status" value="1"/>
</dbReference>
<dbReference type="InterPro" id="IPR035965">
    <property type="entry name" value="PAS-like_dom_sf"/>
</dbReference>
<dbReference type="PROSITE" id="PS50883">
    <property type="entry name" value="EAL"/>
    <property type="match status" value="1"/>
</dbReference>
<dbReference type="InterPro" id="IPR000700">
    <property type="entry name" value="PAS-assoc_C"/>
</dbReference>
<feature type="domain" description="GGDEF" evidence="5">
    <location>
        <begin position="429"/>
        <end position="562"/>
    </location>
</feature>
<keyword evidence="1" id="KW-0812">Transmembrane</keyword>
<evidence type="ECO:0000259" key="4">
    <source>
        <dbReference type="PROSITE" id="PS50883"/>
    </source>
</evidence>
<reference evidence="7" key="1">
    <citation type="journal article" date="2019" name="Int. J. Syst. Evol. Microbiol.">
        <title>The Global Catalogue of Microorganisms (GCM) 10K type strain sequencing project: providing services to taxonomists for standard genome sequencing and annotation.</title>
        <authorList>
            <consortium name="The Broad Institute Genomics Platform"/>
            <consortium name="The Broad Institute Genome Sequencing Center for Infectious Disease"/>
            <person name="Wu L."/>
            <person name="Ma J."/>
        </authorList>
    </citation>
    <scope>NUCLEOTIDE SEQUENCE [LARGE SCALE GENOMIC DNA]</scope>
    <source>
        <strain evidence="7">JCM 30774</strain>
    </source>
</reference>
<dbReference type="SUPFAM" id="SSF55785">
    <property type="entry name" value="PYP-like sensor domain (PAS domain)"/>
    <property type="match status" value="1"/>
</dbReference>